<proteinExistence type="predicted"/>
<evidence type="ECO:0000256" key="3">
    <source>
        <dbReference type="ARBA" id="ARBA00022692"/>
    </source>
</evidence>
<feature type="transmembrane region" description="Helical" evidence="6">
    <location>
        <begin position="6"/>
        <end position="26"/>
    </location>
</feature>
<dbReference type="InterPro" id="IPR001851">
    <property type="entry name" value="ABC_transp_permease"/>
</dbReference>
<dbReference type="CDD" id="cd06580">
    <property type="entry name" value="TM_PBP1_transp_TpRbsC_like"/>
    <property type="match status" value="1"/>
</dbReference>
<dbReference type="GO" id="GO:0005886">
    <property type="term" value="C:plasma membrane"/>
    <property type="evidence" value="ECO:0007669"/>
    <property type="project" value="UniProtKB-SubCell"/>
</dbReference>
<dbReference type="RefSeq" id="WP_283823471.1">
    <property type="nucleotide sequence ID" value="NZ_JASDAY010000016.1"/>
</dbReference>
<accession>A0AAJ1PSF1</accession>
<comment type="caution">
    <text evidence="7">The sequence shown here is derived from an EMBL/GenBank/DDBJ whole genome shotgun (WGS) entry which is preliminary data.</text>
</comment>
<dbReference type="PANTHER" id="PTHR43370:SF1">
    <property type="entry name" value="GUANOSINE ABC TRANSPORTER PERMEASE PROTEIN NUPQ"/>
    <property type="match status" value="1"/>
</dbReference>
<name>A0AAJ1PSF1_9MOLU</name>
<dbReference type="AlphaFoldDB" id="A0AAJ1PSF1"/>
<keyword evidence="8" id="KW-1185">Reference proteome</keyword>
<feature type="transmembrane region" description="Helical" evidence="6">
    <location>
        <begin position="33"/>
        <end position="53"/>
    </location>
</feature>
<dbReference type="PANTHER" id="PTHR43370">
    <property type="entry name" value="SUGAR ABC TRANSPORTER INTEGRAL MEMBRANE PROTEIN-RELATED"/>
    <property type="match status" value="1"/>
</dbReference>
<evidence type="ECO:0000256" key="2">
    <source>
        <dbReference type="ARBA" id="ARBA00022475"/>
    </source>
</evidence>
<keyword evidence="5 6" id="KW-0472">Membrane</keyword>
<evidence type="ECO:0000256" key="1">
    <source>
        <dbReference type="ARBA" id="ARBA00004651"/>
    </source>
</evidence>
<feature type="transmembrane region" description="Helical" evidence="6">
    <location>
        <begin position="99"/>
        <end position="118"/>
    </location>
</feature>
<evidence type="ECO:0000313" key="7">
    <source>
        <dbReference type="EMBL" id="MDJ1645669.1"/>
    </source>
</evidence>
<evidence type="ECO:0000256" key="6">
    <source>
        <dbReference type="SAM" id="Phobius"/>
    </source>
</evidence>
<gene>
    <name evidence="7" type="ORF">QLQ80_01000</name>
</gene>
<dbReference type="Proteomes" id="UP001224428">
    <property type="component" value="Unassembled WGS sequence"/>
</dbReference>
<evidence type="ECO:0000313" key="8">
    <source>
        <dbReference type="Proteomes" id="UP001224428"/>
    </source>
</evidence>
<keyword evidence="3 6" id="KW-0812">Transmembrane</keyword>
<comment type="subcellular location">
    <subcellularLocation>
        <location evidence="1">Cell membrane</location>
        <topology evidence="1">Multi-pass membrane protein</topology>
    </subcellularLocation>
</comment>
<evidence type="ECO:0000256" key="4">
    <source>
        <dbReference type="ARBA" id="ARBA00022989"/>
    </source>
</evidence>
<feature type="transmembrane region" description="Helical" evidence="6">
    <location>
        <begin position="271"/>
        <end position="289"/>
    </location>
</feature>
<dbReference type="Pfam" id="PF02653">
    <property type="entry name" value="BPD_transp_2"/>
    <property type="match status" value="1"/>
</dbReference>
<feature type="transmembrane region" description="Helical" evidence="6">
    <location>
        <begin position="240"/>
        <end position="265"/>
    </location>
</feature>
<sequence>MDGIFRIIVPAVAFFCIISIASLSGLFSERVGIVNIAIEGMMVIGATFYGLFAQTFGISNPWMQLPLLLIASLATGLFALLHGFVTIKLKGDHIISGVALNLLAPAISIALLKLYGTANKFISSTQELALSTNNLTDINNIISLKLFLVIIIGIAVMIVLNKTKWGLRMRSIGENPQAADVVGISVSSYKWQGVFISGLLAGIAGGLFFQIRGSSFSGGVEGIGFLALAVLIMGQWKASLVFVFSIFFALIYSSSLTIAAGQGVFTPFKDYSSLINITPYVFTILILIFTSKNSKAPASVGQPYDKSKR</sequence>
<dbReference type="PROSITE" id="PS51450">
    <property type="entry name" value="LRR"/>
    <property type="match status" value="1"/>
</dbReference>
<keyword evidence="2" id="KW-1003">Cell membrane</keyword>
<feature type="transmembrane region" description="Helical" evidence="6">
    <location>
        <begin position="191"/>
        <end position="209"/>
    </location>
</feature>
<dbReference type="InterPro" id="IPR001611">
    <property type="entry name" value="Leu-rich_rpt"/>
</dbReference>
<feature type="transmembrane region" description="Helical" evidence="6">
    <location>
        <begin position="138"/>
        <end position="160"/>
    </location>
</feature>
<protein>
    <submittedName>
        <fullName evidence="7">ABC transporter permease</fullName>
    </submittedName>
</protein>
<evidence type="ECO:0000256" key="5">
    <source>
        <dbReference type="ARBA" id="ARBA00023136"/>
    </source>
</evidence>
<feature type="transmembrane region" description="Helical" evidence="6">
    <location>
        <begin position="65"/>
        <end position="87"/>
    </location>
</feature>
<keyword evidence="4 6" id="KW-1133">Transmembrane helix</keyword>
<feature type="transmembrane region" description="Helical" evidence="6">
    <location>
        <begin position="215"/>
        <end position="233"/>
    </location>
</feature>
<reference evidence="7" key="1">
    <citation type="submission" date="2023-05" db="EMBL/GenBank/DDBJ databases">
        <title>Mycoplasma phocimorsus sp. nov., isolated from Scandinavian patients with seal finger or septic arthritis after contact with seals.</title>
        <authorList>
            <person name="Skafte-Holm A."/>
            <person name="Pedersen T.R."/>
            <person name="Froelund M."/>
            <person name="Stegger M."/>
            <person name="Qvortrup K."/>
            <person name="Michaels D.L."/>
            <person name="Brown D.R."/>
            <person name="Jensen J.S."/>
        </authorList>
    </citation>
    <scope>NUCLEOTIDE SEQUENCE</scope>
    <source>
        <strain evidence="7">M5725</strain>
    </source>
</reference>
<dbReference type="GO" id="GO:0022857">
    <property type="term" value="F:transmembrane transporter activity"/>
    <property type="evidence" value="ECO:0007669"/>
    <property type="project" value="InterPro"/>
</dbReference>
<dbReference type="EMBL" id="JASDDP010000010">
    <property type="protein sequence ID" value="MDJ1645669.1"/>
    <property type="molecule type" value="Genomic_DNA"/>
</dbReference>
<organism evidence="7 8">
    <name type="scientific">Mycoplasma phocimorsus</name>
    <dbReference type="NCBI Taxonomy" id="3045839"/>
    <lineage>
        <taxon>Bacteria</taxon>
        <taxon>Bacillati</taxon>
        <taxon>Mycoplasmatota</taxon>
        <taxon>Mollicutes</taxon>
        <taxon>Mycoplasmataceae</taxon>
        <taxon>Mycoplasma</taxon>
    </lineage>
</organism>